<name>A0A1I1ZPV7_9BACT</name>
<keyword evidence="3" id="KW-1185">Reference proteome</keyword>
<reference evidence="3" key="1">
    <citation type="submission" date="2016-10" db="EMBL/GenBank/DDBJ databases">
        <authorList>
            <person name="Varghese N."/>
            <person name="Submissions S."/>
        </authorList>
    </citation>
    <scope>NUCLEOTIDE SEQUENCE [LARGE SCALE GENOMIC DNA]</scope>
    <source>
        <strain evidence="3">ATCC 25963</strain>
    </source>
</reference>
<feature type="region of interest" description="Disordered" evidence="1">
    <location>
        <begin position="35"/>
        <end position="57"/>
    </location>
</feature>
<sequence>MLVKTCPIKHVHTGIPLREPATQRERARAGWRRALGSRRGAAAQKLKPKPKPCMPRLRIGPPRTFWIRDTDLRLFSVLM</sequence>
<organism evidence="2 3">
    <name type="scientific">Nannocystis exedens</name>
    <dbReference type="NCBI Taxonomy" id="54"/>
    <lineage>
        <taxon>Bacteria</taxon>
        <taxon>Pseudomonadati</taxon>
        <taxon>Myxococcota</taxon>
        <taxon>Polyangia</taxon>
        <taxon>Nannocystales</taxon>
        <taxon>Nannocystaceae</taxon>
        <taxon>Nannocystis</taxon>
    </lineage>
</organism>
<evidence type="ECO:0000313" key="2">
    <source>
        <dbReference type="EMBL" id="SFE32380.1"/>
    </source>
</evidence>
<dbReference type="AlphaFoldDB" id="A0A1I1ZPV7"/>
<dbReference type="EMBL" id="FOMX01000012">
    <property type="protein sequence ID" value="SFE32380.1"/>
    <property type="molecule type" value="Genomic_DNA"/>
</dbReference>
<gene>
    <name evidence="2" type="ORF">SAMN02745121_03832</name>
</gene>
<evidence type="ECO:0000313" key="3">
    <source>
        <dbReference type="Proteomes" id="UP000199400"/>
    </source>
</evidence>
<proteinExistence type="predicted"/>
<dbReference type="Proteomes" id="UP000199400">
    <property type="component" value="Unassembled WGS sequence"/>
</dbReference>
<accession>A0A1I1ZPV7</accession>
<protein>
    <submittedName>
        <fullName evidence="2">Uncharacterized protein</fullName>
    </submittedName>
</protein>
<evidence type="ECO:0000256" key="1">
    <source>
        <dbReference type="SAM" id="MobiDB-lite"/>
    </source>
</evidence>